<proteinExistence type="predicted"/>
<dbReference type="Proteomes" id="UP001151532">
    <property type="component" value="Chromosome 19"/>
</dbReference>
<feature type="domain" description="N-acetyltransferase" evidence="1">
    <location>
        <begin position="90"/>
        <end position="254"/>
    </location>
</feature>
<reference evidence="2" key="2">
    <citation type="journal article" date="2023" name="Int. J. Mol. Sci.">
        <title>De Novo Assembly and Annotation of 11 Diverse Shrub Willow (Salix) Genomes Reveals Novel Gene Organization in Sex-Linked Regions.</title>
        <authorList>
            <person name="Hyden B."/>
            <person name="Feng K."/>
            <person name="Yates T.B."/>
            <person name="Jawdy S."/>
            <person name="Cereghino C."/>
            <person name="Smart L.B."/>
            <person name="Muchero W."/>
        </authorList>
    </citation>
    <scope>NUCLEOTIDE SEQUENCE</scope>
    <source>
        <tissue evidence="2">Shoot tip</tissue>
    </source>
</reference>
<dbReference type="OrthoDB" id="2744543at2759"/>
<accession>A0A9Q0VBL0</accession>
<evidence type="ECO:0000313" key="2">
    <source>
        <dbReference type="EMBL" id="KAJ6744640.1"/>
    </source>
</evidence>
<comment type="caution">
    <text evidence="2">The sequence shown here is derived from an EMBL/GenBank/DDBJ whole genome shotgun (WGS) entry which is preliminary data.</text>
</comment>
<dbReference type="CDD" id="cd04301">
    <property type="entry name" value="NAT_SF"/>
    <property type="match status" value="1"/>
</dbReference>
<dbReference type="AlphaFoldDB" id="A0A9Q0VBL0"/>
<sequence length="294" mass="31973">MAAAAAAPMTIKMKACCGYGGIKAMEIRWATRKENSNEVSTKLKQRIPIFISTNPSHINPQELRDLYGSCNHSCHRFPKMDKMGKLVDPVDIKRLTIALSHSDLLVSVFCNKEDVLASDDDDCGNEREPSKGENPPVLGLGDLLQRVVPLPVVSPSTGMLVGFGRAVSDHGLTASIFDVMVIPSLRGMGIGKMIVKRIIRILTGRDIYDIAALCSANERLFFKACGFGDDIMGSTTMMYTRTLSTHIEGDQMVKCAGRKLLLVPPLSLSSQSLKNAKSSSIKQSGGTSVKRVWT</sequence>
<protein>
    <submittedName>
        <fullName evidence="2">GLUCOSAMINE 6-PHOSPHATE N-ACETYLTRANSFERASE</fullName>
    </submittedName>
</protein>
<gene>
    <name evidence="2" type="ORF">OIU79_030882</name>
</gene>
<dbReference type="GO" id="GO:0008080">
    <property type="term" value="F:N-acetyltransferase activity"/>
    <property type="evidence" value="ECO:0007669"/>
    <property type="project" value="TreeGrafter"/>
</dbReference>
<dbReference type="InterPro" id="IPR039143">
    <property type="entry name" value="GNPNAT1-like"/>
</dbReference>
<dbReference type="InterPro" id="IPR000182">
    <property type="entry name" value="GNAT_dom"/>
</dbReference>
<dbReference type="InterPro" id="IPR016181">
    <property type="entry name" value="Acyl_CoA_acyltransferase"/>
</dbReference>
<keyword evidence="3" id="KW-1185">Reference proteome</keyword>
<evidence type="ECO:0000313" key="3">
    <source>
        <dbReference type="Proteomes" id="UP001151532"/>
    </source>
</evidence>
<dbReference type="PANTHER" id="PTHR13355">
    <property type="entry name" value="GLUCOSAMINE 6-PHOSPHATE N-ACETYLTRANSFERASE"/>
    <property type="match status" value="1"/>
</dbReference>
<dbReference type="SUPFAM" id="SSF55729">
    <property type="entry name" value="Acyl-CoA N-acyltransferases (Nat)"/>
    <property type="match status" value="1"/>
</dbReference>
<dbReference type="Gene3D" id="3.40.630.30">
    <property type="match status" value="1"/>
</dbReference>
<dbReference type="PROSITE" id="PS51186">
    <property type="entry name" value="GNAT"/>
    <property type="match status" value="1"/>
</dbReference>
<dbReference type="PANTHER" id="PTHR13355:SF15">
    <property type="entry name" value="GCN5-RELATED N-ACETYLTRANSFERASE 3, CHLOROPLASTIC"/>
    <property type="match status" value="1"/>
</dbReference>
<reference evidence="2" key="1">
    <citation type="submission" date="2022-11" db="EMBL/GenBank/DDBJ databases">
        <authorList>
            <person name="Hyden B.L."/>
            <person name="Feng K."/>
            <person name="Yates T."/>
            <person name="Jawdy S."/>
            <person name="Smart L.B."/>
            <person name="Muchero W."/>
        </authorList>
    </citation>
    <scope>NUCLEOTIDE SEQUENCE</scope>
    <source>
        <tissue evidence="2">Shoot tip</tissue>
    </source>
</reference>
<evidence type="ECO:0000259" key="1">
    <source>
        <dbReference type="PROSITE" id="PS51186"/>
    </source>
</evidence>
<name>A0A9Q0VBL0_SALPP</name>
<organism evidence="2 3">
    <name type="scientific">Salix purpurea</name>
    <name type="common">Purple osier willow</name>
    <dbReference type="NCBI Taxonomy" id="77065"/>
    <lineage>
        <taxon>Eukaryota</taxon>
        <taxon>Viridiplantae</taxon>
        <taxon>Streptophyta</taxon>
        <taxon>Embryophyta</taxon>
        <taxon>Tracheophyta</taxon>
        <taxon>Spermatophyta</taxon>
        <taxon>Magnoliopsida</taxon>
        <taxon>eudicotyledons</taxon>
        <taxon>Gunneridae</taxon>
        <taxon>Pentapetalae</taxon>
        <taxon>rosids</taxon>
        <taxon>fabids</taxon>
        <taxon>Malpighiales</taxon>
        <taxon>Salicaceae</taxon>
        <taxon>Saliceae</taxon>
        <taxon>Salix</taxon>
    </lineage>
</organism>
<dbReference type="Pfam" id="PF00583">
    <property type="entry name" value="Acetyltransf_1"/>
    <property type="match status" value="1"/>
</dbReference>
<dbReference type="EMBL" id="JAPFFK010000009">
    <property type="protein sequence ID" value="KAJ6744640.1"/>
    <property type="molecule type" value="Genomic_DNA"/>
</dbReference>